<name>A0A4R1RNQ0_9FLAO</name>
<evidence type="ECO:0000256" key="2">
    <source>
        <dbReference type="ARBA" id="ARBA00023163"/>
    </source>
</evidence>
<accession>A0A4R1RNQ0</accession>
<keyword evidence="4" id="KW-0238">DNA-binding</keyword>
<dbReference type="GO" id="GO:0003700">
    <property type="term" value="F:DNA-binding transcription factor activity"/>
    <property type="evidence" value="ECO:0007669"/>
    <property type="project" value="InterPro"/>
</dbReference>
<dbReference type="AlphaFoldDB" id="A0A4R1RNQ0"/>
<dbReference type="Pfam" id="PF12833">
    <property type="entry name" value="HTH_18"/>
    <property type="match status" value="1"/>
</dbReference>
<sequence length="316" mass="36908">MDNLQGLTLTSGLHFNDHLYKGSISKFKLNESIKIYEIDLKSYTDNTFYFDKEDCLNVVINIESKNPLSINVDSQVCDVKPFASVVLCLQSQLAVSVVFKKNVDYNFTVLEIDRTKLEIRQPNVLHFLNGIFEANFQEKYALCNDGQPNLTICDFVKKLRNIDKNEFENQLIAAGYCNIIIGLKFKEIYRKKQTSHVSFLRIHEIKKLEELTETIRNNPEHPYTIEEICRQTGLSVSKLQLGFKEMHNRTVALFIRDMRLEKALEMFKNTDLNISEIVYSVGLNSRSYFCRIFKKKYKCAPKYYQKQLRHTFKSVS</sequence>
<dbReference type="PANTHER" id="PTHR47893:SF1">
    <property type="entry name" value="REGULATORY PROTEIN PCHR"/>
    <property type="match status" value="1"/>
</dbReference>
<comment type="caution">
    <text evidence="4">The sequence shown here is derived from an EMBL/GenBank/DDBJ whole genome shotgun (WGS) entry which is preliminary data.</text>
</comment>
<keyword evidence="5" id="KW-1185">Reference proteome</keyword>
<dbReference type="SMART" id="SM00342">
    <property type="entry name" value="HTH_ARAC"/>
    <property type="match status" value="1"/>
</dbReference>
<dbReference type="SUPFAM" id="SSF46689">
    <property type="entry name" value="Homeodomain-like"/>
    <property type="match status" value="1"/>
</dbReference>
<dbReference type="InterPro" id="IPR018060">
    <property type="entry name" value="HTH_AraC"/>
</dbReference>
<dbReference type="RefSeq" id="WP_132215933.1">
    <property type="nucleotide sequence ID" value="NZ_OX156936.1"/>
</dbReference>
<dbReference type="GO" id="GO:0043565">
    <property type="term" value="F:sequence-specific DNA binding"/>
    <property type="evidence" value="ECO:0007669"/>
    <property type="project" value="InterPro"/>
</dbReference>
<dbReference type="PANTHER" id="PTHR47893">
    <property type="entry name" value="REGULATORY PROTEIN PCHR"/>
    <property type="match status" value="1"/>
</dbReference>
<evidence type="ECO:0000259" key="3">
    <source>
        <dbReference type="PROSITE" id="PS01124"/>
    </source>
</evidence>
<organism evidence="4 5">
    <name type="scientific">Mariniflexile fucanivorans</name>
    <dbReference type="NCBI Taxonomy" id="264023"/>
    <lineage>
        <taxon>Bacteria</taxon>
        <taxon>Pseudomonadati</taxon>
        <taxon>Bacteroidota</taxon>
        <taxon>Flavobacteriia</taxon>
        <taxon>Flavobacteriales</taxon>
        <taxon>Flavobacteriaceae</taxon>
        <taxon>Mariniflexile</taxon>
    </lineage>
</organism>
<gene>
    <name evidence="4" type="ORF">EV196_102429</name>
</gene>
<evidence type="ECO:0000313" key="4">
    <source>
        <dbReference type="EMBL" id="TCL67866.1"/>
    </source>
</evidence>
<protein>
    <submittedName>
        <fullName evidence="4">AraC-like DNA-binding protein</fullName>
    </submittedName>
</protein>
<dbReference type="Gene3D" id="1.10.10.60">
    <property type="entry name" value="Homeodomain-like"/>
    <property type="match status" value="1"/>
</dbReference>
<proteinExistence type="predicted"/>
<evidence type="ECO:0000256" key="1">
    <source>
        <dbReference type="ARBA" id="ARBA00023015"/>
    </source>
</evidence>
<evidence type="ECO:0000313" key="5">
    <source>
        <dbReference type="Proteomes" id="UP000295455"/>
    </source>
</evidence>
<dbReference type="Proteomes" id="UP000295455">
    <property type="component" value="Unassembled WGS sequence"/>
</dbReference>
<reference evidence="4 5" key="1">
    <citation type="submission" date="2019-03" db="EMBL/GenBank/DDBJ databases">
        <title>Genomic Encyclopedia of Type Strains, Phase IV (KMG-IV): sequencing the most valuable type-strain genomes for metagenomic binning, comparative biology and taxonomic classification.</title>
        <authorList>
            <person name="Goeker M."/>
        </authorList>
    </citation>
    <scope>NUCLEOTIDE SEQUENCE [LARGE SCALE GENOMIC DNA]</scope>
    <source>
        <strain evidence="4 5">DSM 18792</strain>
    </source>
</reference>
<dbReference type="EMBL" id="SLUP01000002">
    <property type="protein sequence ID" value="TCL67866.1"/>
    <property type="molecule type" value="Genomic_DNA"/>
</dbReference>
<keyword evidence="2" id="KW-0804">Transcription</keyword>
<dbReference type="InterPro" id="IPR009057">
    <property type="entry name" value="Homeodomain-like_sf"/>
</dbReference>
<feature type="domain" description="HTH araC/xylS-type" evidence="3">
    <location>
        <begin position="209"/>
        <end position="307"/>
    </location>
</feature>
<dbReference type="PROSITE" id="PS01124">
    <property type="entry name" value="HTH_ARAC_FAMILY_2"/>
    <property type="match status" value="1"/>
</dbReference>
<dbReference type="InterPro" id="IPR053142">
    <property type="entry name" value="PchR_regulatory_protein"/>
</dbReference>
<keyword evidence="1" id="KW-0805">Transcription regulation</keyword>
<dbReference type="OrthoDB" id="2666928at2"/>